<proteinExistence type="predicted"/>
<keyword evidence="3" id="KW-1185">Reference proteome</keyword>
<dbReference type="OrthoDB" id="71837at2759"/>
<accession>A0A1W0A1U5</accession>
<dbReference type="Proteomes" id="UP000243217">
    <property type="component" value="Unassembled WGS sequence"/>
</dbReference>
<dbReference type="EMBL" id="JNBS01000651">
    <property type="protein sequence ID" value="OQS04256.1"/>
    <property type="molecule type" value="Genomic_DNA"/>
</dbReference>
<name>A0A1W0A1U5_9STRA</name>
<evidence type="ECO:0000256" key="1">
    <source>
        <dbReference type="SAM" id="MobiDB-lite"/>
    </source>
</evidence>
<evidence type="ECO:0000313" key="2">
    <source>
        <dbReference type="EMBL" id="OQS04256.1"/>
    </source>
</evidence>
<sequence length="122" mass="13655">MLGGFYATTISDAQRTAKHFDRQSRIASPGMKGTRQRSGTNESEFSHETHASDPTYLEYKPSFRFCLDSMVVDLIKSVDDGIVHSSPNAHSKTKHNEKVGRHHVENTKKPIMRVAYSGGIFT</sequence>
<comment type="caution">
    <text evidence="2">The sequence shown here is derived from an EMBL/GenBank/DDBJ whole genome shotgun (WGS) entry which is preliminary data.</text>
</comment>
<feature type="region of interest" description="Disordered" evidence="1">
    <location>
        <begin position="14"/>
        <end position="52"/>
    </location>
</feature>
<protein>
    <submittedName>
        <fullName evidence="2">Uncharacterized protein</fullName>
    </submittedName>
</protein>
<dbReference type="AlphaFoldDB" id="A0A1W0A1U5"/>
<organism evidence="2 3">
    <name type="scientific">Thraustotheca clavata</name>
    <dbReference type="NCBI Taxonomy" id="74557"/>
    <lineage>
        <taxon>Eukaryota</taxon>
        <taxon>Sar</taxon>
        <taxon>Stramenopiles</taxon>
        <taxon>Oomycota</taxon>
        <taxon>Saprolegniomycetes</taxon>
        <taxon>Saprolegniales</taxon>
        <taxon>Achlyaceae</taxon>
        <taxon>Thraustotheca</taxon>
    </lineage>
</organism>
<evidence type="ECO:0000313" key="3">
    <source>
        <dbReference type="Proteomes" id="UP000243217"/>
    </source>
</evidence>
<gene>
    <name evidence="2" type="ORF">THRCLA_20931</name>
</gene>
<reference evidence="2 3" key="1">
    <citation type="journal article" date="2014" name="Genome Biol. Evol.">
        <title>The secreted proteins of Achlya hypogyna and Thraustotheca clavata identify the ancestral oomycete secretome and reveal gene acquisitions by horizontal gene transfer.</title>
        <authorList>
            <person name="Misner I."/>
            <person name="Blouin N."/>
            <person name="Leonard G."/>
            <person name="Richards T.A."/>
            <person name="Lane C.E."/>
        </authorList>
    </citation>
    <scope>NUCLEOTIDE SEQUENCE [LARGE SCALE GENOMIC DNA]</scope>
    <source>
        <strain evidence="2 3">ATCC 34112</strain>
    </source>
</reference>